<dbReference type="SUPFAM" id="SSF50129">
    <property type="entry name" value="GroES-like"/>
    <property type="match status" value="1"/>
</dbReference>
<dbReference type="EMBL" id="JBBPHU010000004">
    <property type="protein sequence ID" value="KAK7518522.1"/>
    <property type="molecule type" value="Genomic_DNA"/>
</dbReference>
<dbReference type="InterPro" id="IPR013149">
    <property type="entry name" value="ADH-like_C"/>
</dbReference>
<feature type="transmembrane region" description="Helical" evidence="7">
    <location>
        <begin position="179"/>
        <end position="197"/>
    </location>
</feature>
<name>A0ABR1KRP1_9PEZI</name>
<evidence type="ECO:0000256" key="2">
    <source>
        <dbReference type="ARBA" id="ARBA00008072"/>
    </source>
</evidence>
<keyword evidence="5" id="KW-0560">Oxidoreductase</keyword>
<keyword evidence="7" id="KW-0472">Membrane</keyword>
<gene>
    <name evidence="9" type="ORF">IWZ03DRAFT_373966</name>
</gene>
<evidence type="ECO:0000256" key="7">
    <source>
        <dbReference type="SAM" id="Phobius"/>
    </source>
</evidence>
<accession>A0ABR1KRP1</accession>
<dbReference type="Gene3D" id="3.90.180.10">
    <property type="entry name" value="Medium-chain alcohol dehydrogenases, catalytic domain"/>
    <property type="match status" value="1"/>
</dbReference>
<evidence type="ECO:0000256" key="1">
    <source>
        <dbReference type="ARBA" id="ARBA00001947"/>
    </source>
</evidence>
<keyword evidence="6" id="KW-0520">NAD</keyword>
<evidence type="ECO:0000313" key="9">
    <source>
        <dbReference type="EMBL" id="KAK7518522.1"/>
    </source>
</evidence>
<reference evidence="9 10" key="1">
    <citation type="submission" date="2024-04" db="EMBL/GenBank/DDBJ databases">
        <title>Phyllosticta paracitricarpa is synonymous to the EU quarantine fungus P. citricarpa based on phylogenomic analyses.</title>
        <authorList>
            <consortium name="Lawrence Berkeley National Laboratory"/>
            <person name="Van Ingen-Buijs V.A."/>
            <person name="Van Westerhoven A.C."/>
            <person name="Haridas S."/>
            <person name="Skiadas P."/>
            <person name="Martin F."/>
            <person name="Groenewald J.Z."/>
            <person name="Crous P.W."/>
            <person name="Seidl M.F."/>
        </authorList>
    </citation>
    <scope>NUCLEOTIDE SEQUENCE [LARGE SCALE GENOMIC DNA]</scope>
    <source>
        <strain evidence="9 10">CBS 123371</strain>
    </source>
</reference>
<dbReference type="InterPro" id="IPR020843">
    <property type="entry name" value="ER"/>
</dbReference>
<dbReference type="InterPro" id="IPR011032">
    <property type="entry name" value="GroES-like_sf"/>
</dbReference>
<dbReference type="SUPFAM" id="SSF51735">
    <property type="entry name" value="NAD(P)-binding Rossmann-fold domains"/>
    <property type="match status" value="1"/>
</dbReference>
<keyword evidence="7" id="KW-0812">Transmembrane</keyword>
<dbReference type="Gene3D" id="3.40.50.720">
    <property type="entry name" value="NAD(P)-binding Rossmann-like Domain"/>
    <property type="match status" value="1"/>
</dbReference>
<dbReference type="InterPro" id="IPR013154">
    <property type="entry name" value="ADH-like_N"/>
</dbReference>
<dbReference type="PANTHER" id="PTHR43161:SF25">
    <property type="entry name" value="ALCOHOL DEHYDROGENASE, PUTATIVE (AFU_ORTHOLOGUE AFUA_1G14390)-RELATED"/>
    <property type="match status" value="1"/>
</dbReference>
<evidence type="ECO:0000256" key="3">
    <source>
        <dbReference type="ARBA" id="ARBA00022723"/>
    </source>
</evidence>
<sequence length="389" mass="41447">MAVETRQIRASVLHAPKDLRLEDRTLSTPGPHELQVAVRATGLCGSDLHYYHHYRNGDILVKEPLSLGHESAGVVVAVGSETADFKVGDKVALEVGQPCETCDRCKEGRYNICKAMKFRSSAKAFPHAQGTLQDRINHPAAWCHKLPDNLSLELGALLEPLGVAIHATRRAQLAPLSKVLVFGAGAVGLLVAAMAKISGATVVIADIDAGRVDFAVQNGFAHAAYAVPLKRGKDIEESLEIAKETAAAIGQVKKIAGEEVGEVDAVFECTGVPSCLQASIYATRPGGRVLLIGMGTPIQTLPISAAALREVDLVGVFRYANTYPTGIEVVSRPPSADYPDFSKLVTHRYTGLDSLPEAFKMAAKTKDAEGKLVLKVVVNANDDTSSPRL</sequence>
<keyword evidence="4" id="KW-0862">Zinc</keyword>
<evidence type="ECO:0000313" key="10">
    <source>
        <dbReference type="Proteomes" id="UP001363622"/>
    </source>
</evidence>
<protein>
    <submittedName>
        <fullName evidence="9">Chaperonin 10-like protein</fullName>
    </submittedName>
</protein>
<comment type="caution">
    <text evidence="9">The sequence shown here is derived from an EMBL/GenBank/DDBJ whole genome shotgun (WGS) entry which is preliminary data.</text>
</comment>
<dbReference type="Pfam" id="PF00107">
    <property type="entry name" value="ADH_zinc_N"/>
    <property type="match status" value="1"/>
</dbReference>
<organism evidence="9 10">
    <name type="scientific">Phyllosticta citriasiana</name>
    <dbReference type="NCBI Taxonomy" id="595635"/>
    <lineage>
        <taxon>Eukaryota</taxon>
        <taxon>Fungi</taxon>
        <taxon>Dikarya</taxon>
        <taxon>Ascomycota</taxon>
        <taxon>Pezizomycotina</taxon>
        <taxon>Dothideomycetes</taxon>
        <taxon>Dothideomycetes incertae sedis</taxon>
        <taxon>Botryosphaeriales</taxon>
        <taxon>Phyllostictaceae</taxon>
        <taxon>Phyllosticta</taxon>
    </lineage>
</organism>
<evidence type="ECO:0000256" key="4">
    <source>
        <dbReference type="ARBA" id="ARBA00022833"/>
    </source>
</evidence>
<keyword evidence="3" id="KW-0479">Metal-binding</keyword>
<keyword evidence="7" id="KW-1133">Transmembrane helix</keyword>
<evidence type="ECO:0000259" key="8">
    <source>
        <dbReference type="SMART" id="SM00829"/>
    </source>
</evidence>
<proteinExistence type="inferred from homology"/>
<dbReference type="CDD" id="cd05285">
    <property type="entry name" value="sorbitol_DH"/>
    <property type="match status" value="1"/>
</dbReference>
<comment type="similarity">
    <text evidence="2">Belongs to the zinc-containing alcohol dehydrogenase family.</text>
</comment>
<feature type="domain" description="Enoyl reductase (ER)" evidence="8">
    <location>
        <begin position="14"/>
        <end position="374"/>
    </location>
</feature>
<dbReference type="Proteomes" id="UP001363622">
    <property type="component" value="Unassembled WGS sequence"/>
</dbReference>
<dbReference type="PANTHER" id="PTHR43161">
    <property type="entry name" value="SORBITOL DEHYDROGENASE"/>
    <property type="match status" value="1"/>
</dbReference>
<evidence type="ECO:0000256" key="6">
    <source>
        <dbReference type="ARBA" id="ARBA00023027"/>
    </source>
</evidence>
<comment type="cofactor">
    <cofactor evidence="1">
        <name>Zn(2+)</name>
        <dbReference type="ChEBI" id="CHEBI:29105"/>
    </cofactor>
</comment>
<dbReference type="SMART" id="SM00829">
    <property type="entry name" value="PKS_ER"/>
    <property type="match status" value="1"/>
</dbReference>
<dbReference type="InterPro" id="IPR045306">
    <property type="entry name" value="SDH-like"/>
</dbReference>
<keyword evidence="10" id="KW-1185">Reference proteome</keyword>
<evidence type="ECO:0000256" key="5">
    <source>
        <dbReference type="ARBA" id="ARBA00023002"/>
    </source>
</evidence>
<dbReference type="InterPro" id="IPR036291">
    <property type="entry name" value="NAD(P)-bd_dom_sf"/>
</dbReference>
<dbReference type="Pfam" id="PF08240">
    <property type="entry name" value="ADH_N"/>
    <property type="match status" value="1"/>
</dbReference>